<dbReference type="EMBL" id="JAHRIP010085647">
    <property type="protein sequence ID" value="MEQ2314686.1"/>
    <property type="molecule type" value="Genomic_DNA"/>
</dbReference>
<keyword evidence="4" id="KW-1185">Reference proteome</keyword>
<organism evidence="3 4">
    <name type="scientific">Ameca splendens</name>
    <dbReference type="NCBI Taxonomy" id="208324"/>
    <lineage>
        <taxon>Eukaryota</taxon>
        <taxon>Metazoa</taxon>
        <taxon>Chordata</taxon>
        <taxon>Craniata</taxon>
        <taxon>Vertebrata</taxon>
        <taxon>Euteleostomi</taxon>
        <taxon>Actinopterygii</taxon>
        <taxon>Neopterygii</taxon>
        <taxon>Teleostei</taxon>
        <taxon>Neoteleostei</taxon>
        <taxon>Acanthomorphata</taxon>
        <taxon>Ovalentaria</taxon>
        <taxon>Atherinomorphae</taxon>
        <taxon>Cyprinodontiformes</taxon>
        <taxon>Goodeidae</taxon>
        <taxon>Ameca</taxon>
    </lineage>
</organism>
<accession>A0ABV1AAM2</accession>
<evidence type="ECO:0000256" key="1">
    <source>
        <dbReference type="SAM" id="Phobius"/>
    </source>
</evidence>
<feature type="signal peptide" evidence="2">
    <location>
        <begin position="1"/>
        <end position="18"/>
    </location>
</feature>
<keyword evidence="1" id="KW-1133">Transmembrane helix</keyword>
<dbReference type="Proteomes" id="UP001469553">
    <property type="component" value="Unassembled WGS sequence"/>
</dbReference>
<keyword evidence="2" id="KW-0732">Signal</keyword>
<keyword evidence="1" id="KW-0812">Transmembrane</keyword>
<name>A0ABV1AAM2_9TELE</name>
<proteinExistence type="predicted"/>
<comment type="caution">
    <text evidence="3">The sequence shown here is derived from an EMBL/GenBank/DDBJ whole genome shotgun (WGS) entry which is preliminary data.</text>
</comment>
<sequence length="103" mass="11852">MLSHKPLILSCFPPFSLLLSPILPPFSCLFKPNFIGWQTFVLIQPVTSSLWRQGGTCNSNNEAHKRKQHFNLTKYNVSLWMYSLVLCVAPITPEIFFCSLFCR</sequence>
<feature type="chain" id="PRO_5047536471" evidence="2">
    <location>
        <begin position="19"/>
        <end position="103"/>
    </location>
</feature>
<reference evidence="3 4" key="1">
    <citation type="submission" date="2021-06" db="EMBL/GenBank/DDBJ databases">
        <authorList>
            <person name="Palmer J.M."/>
        </authorList>
    </citation>
    <scope>NUCLEOTIDE SEQUENCE [LARGE SCALE GENOMIC DNA]</scope>
    <source>
        <strain evidence="3 4">AS_MEX2019</strain>
        <tissue evidence="3">Muscle</tissue>
    </source>
</reference>
<evidence type="ECO:0000256" key="2">
    <source>
        <dbReference type="SAM" id="SignalP"/>
    </source>
</evidence>
<protein>
    <submittedName>
        <fullName evidence="3">Uncharacterized protein</fullName>
    </submittedName>
</protein>
<feature type="transmembrane region" description="Helical" evidence="1">
    <location>
        <begin position="79"/>
        <end position="102"/>
    </location>
</feature>
<evidence type="ECO:0000313" key="3">
    <source>
        <dbReference type="EMBL" id="MEQ2314686.1"/>
    </source>
</evidence>
<keyword evidence="1" id="KW-0472">Membrane</keyword>
<evidence type="ECO:0000313" key="4">
    <source>
        <dbReference type="Proteomes" id="UP001469553"/>
    </source>
</evidence>
<gene>
    <name evidence="3" type="ORF">AMECASPLE_014727</name>
</gene>